<dbReference type="InterPro" id="IPR012341">
    <property type="entry name" value="6hp_glycosidase-like_sf"/>
</dbReference>
<evidence type="ECO:0000256" key="5">
    <source>
        <dbReference type="ARBA" id="ARBA00023326"/>
    </source>
</evidence>
<evidence type="ECO:0000256" key="6">
    <source>
        <dbReference type="PROSITE-ProRule" id="PRU10060"/>
    </source>
</evidence>
<feature type="chain" id="PRO_5015371257" description="Endoglucanase" evidence="7">
    <location>
        <begin position="30"/>
        <end position="573"/>
    </location>
</feature>
<dbReference type="AlphaFoldDB" id="A0A2U2B428"/>
<dbReference type="InterPro" id="IPR001701">
    <property type="entry name" value="Glyco_hydro_9"/>
</dbReference>
<evidence type="ECO:0000313" key="10">
    <source>
        <dbReference type="EMBL" id="PWD97816.1"/>
    </source>
</evidence>
<evidence type="ECO:0000259" key="8">
    <source>
        <dbReference type="Pfam" id="PF00759"/>
    </source>
</evidence>
<keyword evidence="3 6" id="KW-0119">Carbohydrate metabolism</keyword>
<dbReference type="InterPro" id="IPR013783">
    <property type="entry name" value="Ig-like_fold"/>
</dbReference>
<keyword evidence="5 6" id="KW-0624">Polysaccharide degradation</keyword>
<feature type="domain" description="Glycoside hydrolase family 9" evidence="8">
    <location>
        <begin position="117"/>
        <end position="560"/>
    </location>
</feature>
<keyword evidence="7" id="KW-0136">Cellulose degradation</keyword>
<dbReference type="GO" id="GO:0030245">
    <property type="term" value="P:cellulose catabolic process"/>
    <property type="evidence" value="ECO:0007669"/>
    <property type="project" value="UniProtKB-KW"/>
</dbReference>
<dbReference type="OrthoDB" id="9808897at2"/>
<feature type="domain" description="Cellulase Ig-like" evidence="9">
    <location>
        <begin position="34"/>
        <end position="105"/>
    </location>
</feature>
<comment type="catalytic activity">
    <reaction evidence="7">
        <text>Endohydrolysis of (1-&gt;4)-beta-D-glucosidic linkages in cellulose, lichenin and cereal beta-D-glucans.</text>
        <dbReference type="EC" id="3.2.1.4"/>
    </reaction>
</comment>
<reference evidence="10 11" key="1">
    <citation type="submission" date="2018-05" db="EMBL/GenBank/DDBJ databases">
        <title>Marinilabilia rubrum sp. nov., isolated from saltern sediment.</title>
        <authorList>
            <person name="Zhang R."/>
        </authorList>
    </citation>
    <scope>NUCLEOTIDE SEQUENCE [LARGE SCALE GENOMIC DNA]</scope>
    <source>
        <strain evidence="10 11">WTE16</strain>
    </source>
</reference>
<dbReference type="EC" id="3.2.1.4" evidence="7"/>
<organism evidence="10 11">
    <name type="scientific">Marinilabilia rubra</name>
    <dbReference type="NCBI Taxonomy" id="2162893"/>
    <lineage>
        <taxon>Bacteria</taxon>
        <taxon>Pseudomonadati</taxon>
        <taxon>Bacteroidota</taxon>
        <taxon>Bacteroidia</taxon>
        <taxon>Marinilabiliales</taxon>
        <taxon>Marinilabiliaceae</taxon>
        <taxon>Marinilabilia</taxon>
    </lineage>
</organism>
<keyword evidence="4 6" id="KW-0326">Glycosidase</keyword>
<protein>
    <recommendedName>
        <fullName evidence="7">Endoglucanase</fullName>
        <ecNumber evidence="7">3.2.1.4</ecNumber>
    </recommendedName>
</protein>
<dbReference type="PANTHER" id="PTHR22298">
    <property type="entry name" value="ENDO-1,4-BETA-GLUCANASE"/>
    <property type="match status" value="1"/>
</dbReference>
<dbReference type="Proteomes" id="UP000244956">
    <property type="component" value="Unassembled WGS sequence"/>
</dbReference>
<keyword evidence="7" id="KW-0732">Signal</keyword>
<evidence type="ECO:0000256" key="4">
    <source>
        <dbReference type="ARBA" id="ARBA00023295"/>
    </source>
</evidence>
<comment type="similarity">
    <text evidence="1 6 7">Belongs to the glycosyl hydrolase 9 (cellulase E) family.</text>
</comment>
<evidence type="ECO:0000256" key="3">
    <source>
        <dbReference type="ARBA" id="ARBA00023277"/>
    </source>
</evidence>
<dbReference type="SUPFAM" id="SSF81296">
    <property type="entry name" value="E set domains"/>
    <property type="match status" value="1"/>
</dbReference>
<dbReference type="InterPro" id="IPR004197">
    <property type="entry name" value="Cellulase_Ig-like"/>
</dbReference>
<gene>
    <name evidence="10" type="ORF">DDZ16_18675</name>
</gene>
<evidence type="ECO:0000256" key="2">
    <source>
        <dbReference type="ARBA" id="ARBA00022801"/>
    </source>
</evidence>
<dbReference type="PROSITE" id="PS00698">
    <property type="entry name" value="GH9_3"/>
    <property type="match status" value="1"/>
</dbReference>
<dbReference type="GO" id="GO:0008810">
    <property type="term" value="F:cellulase activity"/>
    <property type="evidence" value="ECO:0007669"/>
    <property type="project" value="UniProtKB-EC"/>
</dbReference>
<dbReference type="SUPFAM" id="SSF48208">
    <property type="entry name" value="Six-hairpin glycosidases"/>
    <property type="match status" value="1"/>
</dbReference>
<feature type="active site" evidence="6">
    <location>
        <position position="548"/>
    </location>
</feature>
<accession>A0A2U2B428</accession>
<evidence type="ECO:0000313" key="11">
    <source>
        <dbReference type="Proteomes" id="UP000244956"/>
    </source>
</evidence>
<name>A0A2U2B428_9BACT</name>
<evidence type="ECO:0000256" key="1">
    <source>
        <dbReference type="ARBA" id="ARBA00007072"/>
    </source>
</evidence>
<sequence length="573" mass="64354">MMFSNIYKKGWKVLSLMGLSLFVTTAAYSQYSSQTAYHPNSVKRVFLDEHFSGKDFMILSEEGDFVIEGKVSKAKFWPESGTKTGFADFSEVTQEGSYQVVVGDELLAKVDIDNGQYKKLGKSLLKSFYFARASFELKEAYAGEYARLAGHPDDEVIIHSSAADKNRKEGMIISSPGGWYDAGDYNKYMVNSGISTYTLFHLYDLYEYYFRDIYLNIPESGNGISDLLDETLYNFRWMLSMQDPNDGGVYHKLTSKRFSGMMMPHEDDLKRYVVMKTTSATLDFAATAAKAYRILKDLDGGEMPDAPSVLQQAENAWEWAMKNPEVLYVQPDDIKTGQYKDKELGDEWFWAAAELFAATGEEKYRDFLKKSTVKFSLPQWGRVSTLGLFSLSMQDGMNTPESTVNVERPLLDMADRFLNIYKKSAYKVPLARFPWGSNGELSNIGILFIHAYLLSENTEYLEAADACVGYLMGANPLGQCFVTGFGDKSPVNIHDRRSHADEIAEPIPGLLVGGPTMQARKDCGPENYPGTYPALSYLDEECSYSTNEVAINWNAPAVFLVLALDAIYSKAKQ</sequence>
<keyword evidence="2 6" id="KW-0378">Hydrolase</keyword>
<dbReference type="InterPro" id="IPR033126">
    <property type="entry name" value="Glyco_hydro_9_Asp/Glu_AS"/>
</dbReference>
<dbReference type="Pfam" id="PF00759">
    <property type="entry name" value="Glyco_hydro_9"/>
    <property type="match status" value="1"/>
</dbReference>
<proteinExistence type="inferred from homology"/>
<dbReference type="Gene3D" id="1.50.10.10">
    <property type="match status" value="1"/>
</dbReference>
<evidence type="ECO:0000256" key="7">
    <source>
        <dbReference type="RuleBase" id="RU361166"/>
    </source>
</evidence>
<dbReference type="InterPro" id="IPR008928">
    <property type="entry name" value="6-hairpin_glycosidase_sf"/>
</dbReference>
<dbReference type="RefSeq" id="WP_109266000.1">
    <property type="nucleotide sequence ID" value="NZ_QEWP01000024.1"/>
</dbReference>
<feature type="active site" evidence="6">
    <location>
        <position position="539"/>
    </location>
</feature>
<dbReference type="EMBL" id="QEWP01000024">
    <property type="protein sequence ID" value="PWD97816.1"/>
    <property type="molecule type" value="Genomic_DNA"/>
</dbReference>
<dbReference type="CDD" id="cd02850">
    <property type="entry name" value="E_set_Cellulase_N"/>
    <property type="match status" value="1"/>
</dbReference>
<keyword evidence="11" id="KW-1185">Reference proteome</keyword>
<evidence type="ECO:0000259" key="9">
    <source>
        <dbReference type="Pfam" id="PF02927"/>
    </source>
</evidence>
<comment type="caution">
    <text evidence="10">The sequence shown here is derived from an EMBL/GenBank/DDBJ whole genome shotgun (WGS) entry which is preliminary data.</text>
</comment>
<feature type="signal peptide" evidence="7">
    <location>
        <begin position="1"/>
        <end position="29"/>
    </location>
</feature>
<dbReference type="InterPro" id="IPR014756">
    <property type="entry name" value="Ig_E-set"/>
</dbReference>
<dbReference type="Gene3D" id="2.60.40.10">
    <property type="entry name" value="Immunoglobulins"/>
    <property type="match status" value="1"/>
</dbReference>
<dbReference type="Pfam" id="PF02927">
    <property type="entry name" value="CelD_N"/>
    <property type="match status" value="1"/>
</dbReference>